<name>A0A0A9HKV3_ARUDO</name>
<sequence length="127" mass="13601">MKRARGSGGRFLNTKQLQQQQQSRNASTRSTSNGANSLGSTHLRLGAGAAGDRTVSGPKTMTSQENSKNVVSSVPPFTVTPMVRKDDAFVQHHGHHLSFFGHFGEASMQAGVGGMHNGTQQRVPVMR</sequence>
<dbReference type="GO" id="GO:0005634">
    <property type="term" value="C:nucleus"/>
    <property type="evidence" value="ECO:0007669"/>
    <property type="project" value="UniProtKB-SubCell"/>
</dbReference>
<feature type="compositionally biased region" description="Polar residues" evidence="6">
    <location>
        <begin position="57"/>
        <end position="69"/>
    </location>
</feature>
<dbReference type="EMBL" id="GBRH01160106">
    <property type="protein sequence ID" value="JAE37790.1"/>
    <property type="molecule type" value="Transcribed_RNA"/>
</dbReference>
<organism evidence="7">
    <name type="scientific">Arundo donax</name>
    <name type="common">Giant reed</name>
    <name type="synonym">Donax arundinaceus</name>
    <dbReference type="NCBI Taxonomy" id="35708"/>
    <lineage>
        <taxon>Eukaryota</taxon>
        <taxon>Viridiplantae</taxon>
        <taxon>Streptophyta</taxon>
        <taxon>Embryophyta</taxon>
        <taxon>Tracheophyta</taxon>
        <taxon>Spermatophyta</taxon>
        <taxon>Magnoliopsida</taxon>
        <taxon>Liliopsida</taxon>
        <taxon>Poales</taxon>
        <taxon>Poaceae</taxon>
        <taxon>PACMAD clade</taxon>
        <taxon>Arundinoideae</taxon>
        <taxon>Arundineae</taxon>
        <taxon>Arundo</taxon>
    </lineage>
</organism>
<accession>A0A0A9HKV3</accession>
<evidence type="ECO:0000256" key="5">
    <source>
        <dbReference type="ARBA" id="ARBA00023242"/>
    </source>
</evidence>
<dbReference type="GO" id="GO:0003700">
    <property type="term" value="F:DNA-binding transcription factor activity"/>
    <property type="evidence" value="ECO:0007669"/>
    <property type="project" value="InterPro"/>
</dbReference>
<dbReference type="GO" id="GO:0003677">
    <property type="term" value="F:DNA binding"/>
    <property type="evidence" value="ECO:0007669"/>
    <property type="project" value="UniProtKB-KW"/>
</dbReference>
<dbReference type="InterPro" id="IPR001289">
    <property type="entry name" value="NFYA"/>
</dbReference>
<keyword evidence="2" id="KW-0805">Transcription regulation</keyword>
<evidence type="ECO:0008006" key="8">
    <source>
        <dbReference type="Google" id="ProtNLM"/>
    </source>
</evidence>
<reference evidence="7" key="1">
    <citation type="submission" date="2014-09" db="EMBL/GenBank/DDBJ databases">
        <authorList>
            <person name="Magalhaes I.L.F."/>
            <person name="Oliveira U."/>
            <person name="Santos F.R."/>
            <person name="Vidigal T.H.D.A."/>
            <person name="Brescovit A.D."/>
            <person name="Santos A.J."/>
        </authorList>
    </citation>
    <scope>NUCLEOTIDE SEQUENCE</scope>
    <source>
        <tissue evidence="7">Shoot tissue taken approximately 20 cm above the soil surface</tissue>
    </source>
</reference>
<feature type="region of interest" description="Disordered" evidence="6">
    <location>
        <begin position="1"/>
        <end position="75"/>
    </location>
</feature>
<proteinExistence type="predicted"/>
<evidence type="ECO:0000256" key="4">
    <source>
        <dbReference type="ARBA" id="ARBA00023163"/>
    </source>
</evidence>
<evidence type="ECO:0000256" key="1">
    <source>
        <dbReference type="ARBA" id="ARBA00004123"/>
    </source>
</evidence>
<keyword evidence="4" id="KW-0804">Transcription</keyword>
<reference evidence="7" key="2">
    <citation type="journal article" date="2015" name="Data Brief">
        <title>Shoot transcriptome of the giant reed, Arundo donax.</title>
        <authorList>
            <person name="Barrero R.A."/>
            <person name="Guerrero F.D."/>
            <person name="Moolhuijzen P."/>
            <person name="Goolsby J.A."/>
            <person name="Tidwell J."/>
            <person name="Bellgard S.E."/>
            <person name="Bellgard M.I."/>
        </authorList>
    </citation>
    <scope>NUCLEOTIDE SEQUENCE</scope>
    <source>
        <tissue evidence="7">Shoot tissue taken approximately 20 cm above the soil surface</tissue>
    </source>
</reference>
<dbReference type="PROSITE" id="PS51152">
    <property type="entry name" value="NFYA_HAP2_2"/>
    <property type="match status" value="1"/>
</dbReference>
<keyword evidence="3" id="KW-0238">DNA-binding</keyword>
<evidence type="ECO:0000256" key="6">
    <source>
        <dbReference type="SAM" id="MobiDB-lite"/>
    </source>
</evidence>
<keyword evidence="5" id="KW-0539">Nucleus</keyword>
<evidence type="ECO:0000256" key="3">
    <source>
        <dbReference type="ARBA" id="ARBA00023125"/>
    </source>
</evidence>
<evidence type="ECO:0000256" key="2">
    <source>
        <dbReference type="ARBA" id="ARBA00023015"/>
    </source>
</evidence>
<evidence type="ECO:0000313" key="7">
    <source>
        <dbReference type="EMBL" id="JAE37790.1"/>
    </source>
</evidence>
<dbReference type="AlphaFoldDB" id="A0A0A9HKV3"/>
<comment type="subcellular location">
    <subcellularLocation>
        <location evidence="1">Nucleus</location>
    </subcellularLocation>
</comment>
<protein>
    <recommendedName>
        <fullName evidence="8">Nuclear transcription factor Y subunit</fullName>
    </recommendedName>
</protein>
<feature type="compositionally biased region" description="Polar residues" evidence="6">
    <location>
        <begin position="23"/>
        <end position="40"/>
    </location>
</feature>